<dbReference type="InterPro" id="IPR032675">
    <property type="entry name" value="LRR_dom_sf"/>
</dbReference>
<keyword evidence="21" id="KW-0325">Glycoprotein</keyword>
<evidence type="ECO:0000256" key="24">
    <source>
        <dbReference type="ARBA" id="ARBA00054320"/>
    </source>
</evidence>
<comment type="catalytic activity">
    <reaction evidence="22">
        <text>L-threonyl-[protein] + ATP = O-phospho-L-threonyl-[protein] + ADP + H(+)</text>
        <dbReference type="Rhea" id="RHEA:46608"/>
        <dbReference type="Rhea" id="RHEA-COMP:11060"/>
        <dbReference type="Rhea" id="RHEA-COMP:11605"/>
        <dbReference type="ChEBI" id="CHEBI:15378"/>
        <dbReference type="ChEBI" id="CHEBI:30013"/>
        <dbReference type="ChEBI" id="CHEBI:30616"/>
        <dbReference type="ChEBI" id="CHEBI:61977"/>
        <dbReference type="ChEBI" id="CHEBI:456216"/>
        <dbReference type="EC" id="2.7.11.1"/>
    </reaction>
</comment>
<feature type="domain" description="Protein kinase" evidence="30">
    <location>
        <begin position="671"/>
        <end position="970"/>
    </location>
</feature>
<keyword evidence="11 28" id="KW-0812">Transmembrane</keyword>
<dbReference type="InterPro" id="IPR001611">
    <property type="entry name" value="Leu-rich_rpt"/>
</dbReference>
<evidence type="ECO:0000256" key="14">
    <source>
        <dbReference type="ARBA" id="ARBA00022741"/>
    </source>
</evidence>
<evidence type="ECO:0000256" key="22">
    <source>
        <dbReference type="ARBA" id="ARBA00047899"/>
    </source>
</evidence>
<dbReference type="Gene3D" id="1.10.510.10">
    <property type="entry name" value="Transferase(Phosphotransferase) domain 1"/>
    <property type="match status" value="1"/>
</dbReference>
<evidence type="ECO:0000256" key="23">
    <source>
        <dbReference type="ARBA" id="ARBA00048679"/>
    </source>
</evidence>
<dbReference type="SUPFAM" id="SSF52047">
    <property type="entry name" value="RNI-like"/>
    <property type="match status" value="1"/>
</dbReference>
<dbReference type="PANTHER" id="PTHR48056:SF89">
    <property type="entry name" value="OS06G0585982 PROTEIN"/>
    <property type="match status" value="1"/>
</dbReference>
<feature type="transmembrane region" description="Helical" evidence="28">
    <location>
        <begin position="613"/>
        <end position="636"/>
    </location>
</feature>
<keyword evidence="14 27" id="KW-0547">Nucleotide-binding</keyword>
<accession>A0A6G1FBZ2</accession>
<dbReference type="SMART" id="SM00369">
    <property type="entry name" value="LRR_TYP"/>
    <property type="match status" value="9"/>
</dbReference>
<evidence type="ECO:0000313" key="32">
    <source>
        <dbReference type="Proteomes" id="UP000479710"/>
    </source>
</evidence>
<dbReference type="InterPro" id="IPR017441">
    <property type="entry name" value="Protein_kinase_ATP_BS"/>
</dbReference>
<comment type="caution">
    <text evidence="31">The sequence shown here is derived from an EMBL/GenBank/DDBJ whole genome shotgun (WGS) entry which is preliminary data.</text>
</comment>
<dbReference type="GO" id="GO:0005789">
    <property type="term" value="C:endoplasmic reticulum membrane"/>
    <property type="evidence" value="ECO:0007669"/>
    <property type="project" value="UniProtKB-SubCell"/>
</dbReference>
<evidence type="ECO:0000256" key="20">
    <source>
        <dbReference type="ARBA" id="ARBA00023170"/>
    </source>
</evidence>
<evidence type="ECO:0000256" key="2">
    <source>
        <dbReference type="ARBA" id="ARBA00001946"/>
    </source>
</evidence>
<dbReference type="FunFam" id="3.80.10.10:FF:000383">
    <property type="entry name" value="Leucine-rich repeat receptor protein kinase EMS1"/>
    <property type="match status" value="1"/>
</dbReference>
<dbReference type="EMBL" id="SPHZ02000001">
    <property type="protein sequence ID" value="KAF0934302.1"/>
    <property type="molecule type" value="Genomic_DNA"/>
</dbReference>
<keyword evidence="9" id="KW-0433">Leucine-rich repeat</keyword>
<evidence type="ECO:0000256" key="7">
    <source>
        <dbReference type="ARBA" id="ARBA00022527"/>
    </source>
</evidence>
<keyword evidence="20" id="KW-0675">Receptor</keyword>
<evidence type="ECO:0000256" key="21">
    <source>
        <dbReference type="ARBA" id="ARBA00023180"/>
    </source>
</evidence>
<reference evidence="31 32" key="1">
    <citation type="submission" date="2019-11" db="EMBL/GenBank/DDBJ databases">
        <title>Whole genome sequence of Oryza granulata.</title>
        <authorList>
            <person name="Li W."/>
        </authorList>
    </citation>
    <scope>NUCLEOTIDE SEQUENCE [LARGE SCALE GENOMIC DNA]</scope>
    <source>
        <strain evidence="32">cv. Menghai</strain>
        <tissue evidence="31">Leaf</tissue>
    </source>
</reference>
<dbReference type="AlphaFoldDB" id="A0A6G1FBZ2"/>
<keyword evidence="32" id="KW-1185">Reference proteome</keyword>
<evidence type="ECO:0000256" key="17">
    <source>
        <dbReference type="ARBA" id="ARBA00022840"/>
    </source>
</evidence>
<sequence>MIILLALLFLGTSKIYCATLPENSTDVLSLQGFKREITYDPTRVLNSWNSSTYHCFWEGVKCSPTHPGRVIALELPDLMLAGQISPSIGNLTFLKTLNLSGNSFSGLLPPLGNLDRLQILDLNKNSLHDIIPDAIMNCSKLKAIDLSGNSLVGEIPARISVLSNLSLLRLSYNNLTGIIPPALGNITYIAKIALASNMLKGPIPNELGKLSNISSLLLGDNNLSGEVPKALYNLSSLRYLALEINNLGNTVPHNIGDILPNLKWLFLNQNMFQGEVPNSLGNISGLERLELENNNFAGQIPRSFGKLPNLTYLNLEGNRLEASDSQSWEFFSALTNCSDLQVLSLSQNQLYGAIPDSVGNFSASLQSLRMSKNRLSGILPPSLGKLTSLYVLSLGYNNLSGTVDEWIGKLTELQGLFLNSNNFTGPIPFSIGNLTKLTKFNISHNEFEGPIPPSLGKFVSVSYFDISYNNIYGEIPQELSNLKQLTEIHLSSNNLTGEIPSTLDQCTNLVTIQMDQNFLIGNIPESLGNIKSLSMLNLSRNNLTGEIPITLSGIQFSKLDLSYNQLQGKIPRIGIFENATAVSLEGNLGLCGGAMDFHMPSCTAASKKVEKQYYLITILIPIFGFMSLILLVYFLLTVKKMPRSKYSESHSFGENFPKVSYKDLAQATMNFSESNLVGRGSYGTVYRGKLKETKVEVAVKVFDLDMQGAEKSFLSECEALRSIQHRNLLPIITACSTVDINGSVFKALIYAYMPNGNLDTWLHKKGDGKAPKYLGLTQRVNIAVNIADALDYLHFDCGRPTVHCDLKPSNILLGDDMTALLGDFGIAKFYVDTLRTTTASTSSIGMRGTIGYIAPEYANGGHISTSGDVYSFGIVLLEVMTGKRPTDPMFKDGLNIVNFVESNIPHQLLDVIDSNLTEECKDLLPPENVHPESAVYQCLLSLFQVALSCTRPLPSERMNMKEIAGRMQAIKSSYEGWKTRK</sequence>
<keyword evidence="16" id="KW-0256">Endoplasmic reticulum</keyword>
<dbReference type="OrthoDB" id="676979at2759"/>
<keyword evidence="18 28" id="KW-1133">Transmembrane helix</keyword>
<evidence type="ECO:0000256" key="1">
    <source>
        <dbReference type="ARBA" id="ARBA00001936"/>
    </source>
</evidence>
<dbReference type="FunFam" id="1.10.510.10:FF:000358">
    <property type="entry name" value="Putative leucine-rich repeat receptor-like serine/threonine-protein kinase"/>
    <property type="match status" value="1"/>
</dbReference>
<dbReference type="SUPFAM" id="SSF56112">
    <property type="entry name" value="Protein kinase-like (PK-like)"/>
    <property type="match status" value="1"/>
</dbReference>
<dbReference type="Pfam" id="PF13855">
    <property type="entry name" value="LRR_8"/>
    <property type="match status" value="3"/>
</dbReference>
<evidence type="ECO:0000256" key="19">
    <source>
        <dbReference type="ARBA" id="ARBA00023136"/>
    </source>
</evidence>
<evidence type="ECO:0000256" key="28">
    <source>
        <dbReference type="SAM" id="Phobius"/>
    </source>
</evidence>
<evidence type="ECO:0000256" key="4">
    <source>
        <dbReference type="ARBA" id="ARBA00004389"/>
    </source>
</evidence>
<evidence type="ECO:0000256" key="10">
    <source>
        <dbReference type="ARBA" id="ARBA00022679"/>
    </source>
</evidence>
<evidence type="ECO:0000256" key="11">
    <source>
        <dbReference type="ARBA" id="ARBA00022692"/>
    </source>
</evidence>
<name>A0A6G1FBZ2_9ORYZ</name>
<dbReference type="Proteomes" id="UP000479710">
    <property type="component" value="Unassembled WGS sequence"/>
</dbReference>
<dbReference type="InterPro" id="IPR003591">
    <property type="entry name" value="Leu-rich_rpt_typical-subtyp"/>
</dbReference>
<keyword evidence="17 27" id="KW-0067">ATP-binding</keyword>
<evidence type="ECO:0000256" key="16">
    <source>
        <dbReference type="ARBA" id="ARBA00022824"/>
    </source>
</evidence>
<dbReference type="Gene3D" id="3.80.10.10">
    <property type="entry name" value="Ribonuclease Inhibitor"/>
    <property type="match status" value="4"/>
</dbReference>
<keyword evidence="13" id="KW-0677">Repeat</keyword>
<dbReference type="EMBL" id="SPHZ02000001">
    <property type="protein sequence ID" value="KAF0934303.1"/>
    <property type="molecule type" value="Genomic_DNA"/>
</dbReference>
<dbReference type="InterPro" id="IPR000719">
    <property type="entry name" value="Prot_kinase_dom"/>
</dbReference>
<evidence type="ECO:0000256" key="27">
    <source>
        <dbReference type="PROSITE-ProRule" id="PRU10141"/>
    </source>
</evidence>
<dbReference type="EC" id="2.7.11.1" evidence="5"/>
<evidence type="ECO:0000256" key="13">
    <source>
        <dbReference type="ARBA" id="ARBA00022737"/>
    </source>
</evidence>
<proteinExistence type="predicted"/>
<evidence type="ECO:0000256" key="26">
    <source>
        <dbReference type="ARBA" id="ARBA00072040"/>
    </source>
</evidence>
<comment type="cofactor">
    <cofactor evidence="1">
        <name>Mn(2+)</name>
        <dbReference type="ChEBI" id="CHEBI:29035"/>
    </cofactor>
</comment>
<keyword evidence="8" id="KW-0597">Phosphoprotein</keyword>
<dbReference type="PROSITE" id="PS00107">
    <property type="entry name" value="PROTEIN_KINASE_ATP"/>
    <property type="match status" value="1"/>
</dbReference>
<comment type="function">
    <text evidence="24">Receptor kinase that detects X.oryzae pv. oryzae protein Ax21 to promote innate immunity. Following X.oryzae pv. oryzae protein Ax21 detection, undergoes cleavage, releasing the processed protein kinase Xa21 chain.</text>
</comment>
<dbReference type="Pfam" id="PF00560">
    <property type="entry name" value="LRR_1"/>
    <property type="match status" value="6"/>
</dbReference>
<keyword evidence="6" id="KW-1003">Cell membrane</keyword>
<dbReference type="SMART" id="SM00220">
    <property type="entry name" value="S_TKc"/>
    <property type="match status" value="1"/>
</dbReference>
<feature type="binding site" evidence="27">
    <location>
        <position position="700"/>
    </location>
    <ligand>
        <name>ATP</name>
        <dbReference type="ChEBI" id="CHEBI:30616"/>
    </ligand>
</feature>
<dbReference type="FunFam" id="3.80.10.10:FF:000288">
    <property type="entry name" value="LRR receptor-like serine/threonine-protein kinase EFR"/>
    <property type="match status" value="1"/>
</dbReference>
<dbReference type="GO" id="GO:0005886">
    <property type="term" value="C:plasma membrane"/>
    <property type="evidence" value="ECO:0007669"/>
    <property type="project" value="UniProtKB-SubCell"/>
</dbReference>
<dbReference type="FunFam" id="3.30.200.20:FF:000432">
    <property type="entry name" value="LRR receptor-like serine/threonine-protein kinase EFR"/>
    <property type="match status" value="1"/>
</dbReference>
<evidence type="ECO:0000256" key="12">
    <source>
        <dbReference type="ARBA" id="ARBA00022729"/>
    </source>
</evidence>
<protein>
    <recommendedName>
        <fullName evidence="26">Receptor kinase-like protein Xa21</fullName>
        <ecNumber evidence="5">2.7.11.1</ecNumber>
    </recommendedName>
</protein>
<feature type="chain" id="PRO_5033536910" description="Receptor kinase-like protein Xa21" evidence="29">
    <location>
        <begin position="18"/>
        <end position="981"/>
    </location>
</feature>
<dbReference type="GO" id="GO:0005524">
    <property type="term" value="F:ATP binding"/>
    <property type="evidence" value="ECO:0007669"/>
    <property type="project" value="UniProtKB-UniRule"/>
</dbReference>
<evidence type="ECO:0000256" key="9">
    <source>
        <dbReference type="ARBA" id="ARBA00022614"/>
    </source>
</evidence>
<evidence type="ECO:0000256" key="29">
    <source>
        <dbReference type="SAM" id="SignalP"/>
    </source>
</evidence>
<dbReference type="GO" id="GO:0033612">
    <property type="term" value="F:receptor serine/threonine kinase binding"/>
    <property type="evidence" value="ECO:0007669"/>
    <property type="project" value="TreeGrafter"/>
</dbReference>
<dbReference type="Pfam" id="PF07714">
    <property type="entry name" value="PK_Tyr_Ser-Thr"/>
    <property type="match status" value="1"/>
</dbReference>
<evidence type="ECO:0000256" key="5">
    <source>
        <dbReference type="ARBA" id="ARBA00012513"/>
    </source>
</evidence>
<dbReference type="GO" id="GO:0004674">
    <property type="term" value="F:protein serine/threonine kinase activity"/>
    <property type="evidence" value="ECO:0007669"/>
    <property type="project" value="UniProtKB-KW"/>
</dbReference>
<comment type="catalytic activity">
    <reaction evidence="23">
        <text>L-seryl-[protein] + ATP = O-phospho-L-seryl-[protein] + ADP + H(+)</text>
        <dbReference type="Rhea" id="RHEA:17989"/>
        <dbReference type="Rhea" id="RHEA-COMP:9863"/>
        <dbReference type="Rhea" id="RHEA-COMP:11604"/>
        <dbReference type="ChEBI" id="CHEBI:15378"/>
        <dbReference type="ChEBI" id="CHEBI:29999"/>
        <dbReference type="ChEBI" id="CHEBI:30616"/>
        <dbReference type="ChEBI" id="CHEBI:83421"/>
        <dbReference type="ChEBI" id="CHEBI:456216"/>
        <dbReference type="EC" id="2.7.11.1"/>
    </reaction>
</comment>
<feature type="signal peptide" evidence="29">
    <location>
        <begin position="1"/>
        <end position="17"/>
    </location>
</feature>
<keyword evidence="12 29" id="KW-0732">Signal</keyword>
<comment type="cofactor">
    <cofactor evidence="2">
        <name>Mg(2+)</name>
        <dbReference type="ChEBI" id="CHEBI:18420"/>
    </cofactor>
</comment>
<evidence type="ECO:0000259" key="30">
    <source>
        <dbReference type="PROSITE" id="PS50011"/>
    </source>
</evidence>
<evidence type="ECO:0000256" key="6">
    <source>
        <dbReference type="ARBA" id="ARBA00022475"/>
    </source>
</evidence>
<dbReference type="PROSITE" id="PS50011">
    <property type="entry name" value="PROTEIN_KINASE_DOM"/>
    <property type="match status" value="1"/>
</dbReference>
<dbReference type="Pfam" id="PF08263">
    <property type="entry name" value="LRRNT_2"/>
    <property type="match status" value="1"/>
</dbReference>
<evidence type="ECO:0000256" key="15">
    <source>
        <dbReference type="ARBA" id="ARBA00022777"/>
    </source>
</evidence>
<dbReference type="PANTHER" id="PTHR48056">
    <property type="entry name" value="LRR RECEPTOR-LIKE SERINE/THREONINE-PROTEIN KINASE-RELATED"/>
    <property type="match status" value="1"/>
</dbReference>
<evidence type="ECO:0000256" key="18">
    <source>
        <dbReference type="ARBA" id="ARBA00022989"/>
    </source>
</evidence>
<evidence type="ECO:0000256" key="25">
    <source>
        <dbReference type="ARBA" id="ARBA00056628"/>
    </source>
</evidence>
<dbReference type="FunFam" id="3.80.10.10:FF:000275">
    <property type="entry name" value="Leucine-rich repeat receptor-like protein kinase"/>
    <property type="match status" value="1"/>
</dbReference>
<comment type="function">
    <text evidence="25">The processed protein kinase Xa21 chain released by protein cleavage after X.oryzae pv. oryzae protein Ax21 detection translocates into the nucleus where it can bind and regulate WRKY62, a transcription factor. Confers resistance to the bacterial pathogen X.oryzae pv. oryzae (Xoo).</text>
</comment>
<dbReference type="InterPro" id="IPR013210">
    <property type="entry name" value="LRR_N_plant-typ"/>
</dbReference>
<dbReference type="InterPro" id="IPR011009">
    <property type="entry name" value="Kinase-like_dom_sf"/>
</dbReference>
<evidence type="ECO:0000256" key="3">
    <source>
        <dbReference type="ARBA" id="ARBA00004251"/>
    </source>
</evidence>
<keyword evidence="10" id="KW-0808">Transferase</keyword>
<dbReference type="Gene3D" id="3.30.200.20">
    <property type="entry name" value="Phosphorylase Kinase, domain 1"/>
    <property type="match status" value="1"/>
</dbReference>
<dbReference type="InterPro" id="IPR001245">
    <property type="entry name" value="Ser-Thr/Tyr_kinase_cat_dom"/>
</dbReference>
<dbReference type="SUPFAM" id="SSF52058">
    <property type="entry name" value="L domain-like"/>
    <property type="match status" value="1"/>
</dbReference>
<comment type="subcellular location">
    <subcellularLocation>
        <location evidence="3">Cell membrane</location>
        <topology evidence="3">Single-pass type I membrane protein</topology>
    </subcellularLocation>
    <subcellularLocation>
        <location evidence="4">Endoplasmic reticulum membrane</location>
        <topology evidence="4">Single-pass membrane protein</topology>
    </subcellularLocation>
</comment>
<keyword evidence="19 28" id="KW-0472">Membrane</keyword>
<keyword evidence="7" id="KW-0723">Serine/threonine-protein kinase</keyword>
<gene>
    <name evidence="31" type="ORF">E2562_024763</name>
</gene>
<organism evidence="31 32">
    <name type="scientific">Oryza meyeriana var. granulata</name>
    <dbReference type="NCBI Taxonomy" id="110450"/>
    <lineage>
        <taxon>Eukaryota</taxon>
        <taxon>Viridiplantae</taxon>
        <taxon>Streptophyta</taxon>
        <taxon>Embryophyta</taxon>
        <taxon>Tracheophyta</taxon>
        <taxon>Spermatophyta</taxon>
        <taxon>Magnoliopsida</taxon>
        <taxon>Liliopsida</taxon>
        <taxon>Poales</taxon>
        <taxon>Poaceae</taxon>
        <taxon>BOP clade</taxon>
        <taxon>Oryzoideae</taxon>
        <taxon>Oryzeae</taxon>
        <taxon>Oryzinae</taxon>
        <taxon>Oryza</taxon>
        <taxon>Oryza meyeriana</taxon>
    </lineage>
</organism>
<dbReference type="InterPro" id="IPR050647">
    <property type="entry name" value="Plant_LRR-RLKs"/>
</dbReference>
<evidence type="ECO:0000313" key="31">
    <source>
        <dbReference type="EMBL" id="KAF0934302.1"/>
    </source>
</evidence>
<keyword evidence="15" id="KW-0418">Kinase</keyword>
<evidence type="ECO:0000256" key="8">
    <source>
        <dbReference type="ARBA" id="ARBA00022553"/>
    </source>
</evidence>